<dbReference type="WBParaSite" id="HDID_0000655201-mRNA-1">
    <property type="protein sequence ID" value="HDID_0000655201-mRNA-1"/>
    <property type="gene ID" value="HDID_0000655201"/>
</dbReference>
<dbReference type="AlphaFoldDB" id="A0A0R3SNN7"/>
<organism evidence="4">
    <name type="scientific">Hymenolepis diminuta</name>
    <name type="common">Rat tapeworm</name>
    <dbReference type="NCBI Taxonomy" id="6216"/>
    <lineage>
        <taxon>Eukaryota</taxon>
        <taxon>Metazoa</taxon>
        <taxon>Spiralia</taxon>
        <taxon>Lophotrochozoa</taxon>
        <taxon>Platyhelminthes</taxon>
        <taxon>Cestoda</taxon>
        <taxon>Eucestoda</taxon>
        <taxon>Cyclophyllidea</taxon>
        <taxon>Hymenolepididae</taxon>
        <taxon>Hymenolepis</taxon>
    </lineage>
</organism>
<dbReference type="Pfam" id="PF11838">
    <property type="entry name" value="ERAP1_C"/>
    <property type="match status" value="1"/>
</dbReference>
<evidence type="ECO:0000313" key="3">
    <source>
        <dbReference type="Proteomes" id="UP000274504"/>
    </source>
</evidence>
<dbReference type="STRING" id="6216.A0A0R3SNN7"/>
<protein>
    <submittedName>
        <fullName evidence="4">ERAP1_C domain-containing protein</fullName>
    </submittedName>
</protein>
<name>A0A0R3SNN7_HYMDI</name>
<evidence type="ECO:0000313" key="2">
    <source>
        <dbReference type="EMBL" id="VDL58868.1"/>
    </source>
</evidence>
<dbReference type="InterPro" id="IPR024571">
    <property type="entry name" value="ERAP1-like_C_dom"/>
</dbReference>
<reference evidence="4" key="1">
    <citation type="submission" date="2017-02" db="UniProtKB">
        <authorList>
            <consortium name="WormBaseParasite"/>
        </authorList>
    </citation>
    <scope>IDENTIFICATION</scope>
</reference>
<gene>
    <name evidence="2" type="ORF">HDID_LOCUS6550</name>
</gene>
<evidence type="ECO:0000313" key="4">
    <source>
        <dbReference type="WBParaSite" id="HDID_0000655201-mRNA-1"/>
    </source>
</evidence>
<dbReference type="EMBL" id="UYSG01005912">
    <property type="protein sequence ID" value="VDL58868.1"/>
    <property type="molecule type" value="Genomic_DNA"/>
</dbReference>
<dbReference type="Gene3D" id="1.25.50.20">
    <property type="match status" value="1"/>
</dbReference>
<sequence length="162" mass="18188">MTMASTFRAENDYTVWCELRSQLIGLRSLLEEQSCSAMKDLGIEDSGFNKGMNAFITYLAQTPYNNLGWEVRANESNNDTLLRPLIISLLGGCGFIDVVNEARKRFDRHYNAVMSGADSNSGDLIHPDLRFSVYSTCMRHGDEKTLDRLLEASSLTTALLFM</sequence>
<dbReference type="Proteomes" id="UP000274504">
    <property type="component" value="Unassembled WGS sequence"/>
</dbReference>
<proteinExistence type="predicted"/>
<reference evidence="2 3" key="2">
    <citation type="submission" date="2018-11" db="EMBL/GenBank/DDBJ databases">
        <authorList>
            <consortium name="Pathogen Informatics"/>
        </authorList>
    </citation>
    <scope>NUCLEOTIDE SEQUENCE [LARGE SCALE GENOMIC DNA]</scope>
</reference>
<feature type="domain" description="ERAP1-like C-terminal" evidence="1">
    <location>
        <begin position="3"/>
        <end position="152"/>
    </location>
</feature>
<dbReference type="OrthoDB" id="275509at2759"/>
<evidence type="ECO:0000259" key="1">
    <source>
        <dbReference type="Pfam" id="PF11838"/>
    </source>
</evidence>
<accession>A0A0R3SNN7</accession>